<dbReference type="AlphaFoldDB" id="A0A7G8BMW6"/>
<dbReference type="InterPro" id="IPR045385">
    <property type="entry name" value="DUF6526"/>
</dbReference>
<name>A0A7G8BMW6_9BACT</name>
<evidence type="ECO:0000256" key="1">
    <source>
        <dbReference type="SAM" id="Phobius"/>
    </source>
</evidence>
<keyword evidence="1" id="KW-0812">Transmembrane</keyword>
<feature type="transmembrane region" description="Helical" evidence="1">
    <location>
        <begin position="45"/>
        <end position="63"/>
    </location>
</feature>
<keyword evidence="1" id="KW-1133">Transmembrane helix</keyword>
<reference evidence="2 3" key="1">
    <citation type="submission" date="2020-08" db="EMBL/GenBank/DDBJ databases">
        <title>Edaphobacter telluris sp. nov. and Acidobacterium dinghuensis sp. nov., two acidobacteria isolated from forest soil.</title>
        <authorList>
            <person name="Fu J."/>
            <person name="Qiu L."/>
        </authorList>
    </citation>
    <scope>NUCLEOTIDE SEQUENCE [LARGE SCALE GENOMIC DNA]</scope>
    <source>
        <strain evidence="2">4Y35</strain>
    </source>
</reference>
<proteinExistence type="predicted"/>
<dbReference type="Proteomes" id="UP000515312">
    <property type="component" value="Chromosome"/>
</dbReference>
<dbReference type="RefSeq" id="WP_186745606.1">
    <property type="nucleotide sequence ID" value="NZ_CP060394.1"/>
</dbReference>
<organism evidence="2 3">
    <name type="scientific">Alloacidobacterium dinghuense</name>
    <dbReference type="NCBI Taxonomy" id="2763107"/>
    <lineage>
        <taxon>Bacteria</taxon>
        <taxon>Pseudomonadati</taxon>
        <taxon>Acidobacteriota</taxon>
        <taxon>Terriglobia</taxon>
        <taxon>Terriglobales</taxon>
        <taxon>Acidobacteriaceae</taxon>
        <taxon>Alloacidobacterium</taxon>
    </lineage>
</organism>
<keyword evidence="1" id="KW-0472">Membrane</keyword>
<dbReference type="KEGG" id="adin:H7849_08255"/>
<evidence type="ECO:0000313" key="2">
    <source>
        <dbReference type="EMBL" id="QNI33886.1"/>
    </source>
</evidence>
<dbReference type="EMBL" id="CP060394">
    <property type="protein sequence ID" value="QNI33886.1"/>
    <property type="molecule type" value="Genomic_DNA"/>
</dbReference>
<keyword evidence="3" id="KW-1185">Reference proteome</keyword>
<feature type="transmembrane region" description="Helical" evidence="1">
    <location>
        <begin position="21"/>
        <end position="39"/>
    </location>
</feature>
<dbReference type="Pfam" id="PF20136">
    <property type="entry name" value="DUF6526"/>
    <property type="match status" value="1"/>
</dbReference>
<gene>
    <name evidence="2" type="ORF">H7849_08255</name>
</gene>
<evidence type="ECO:0000313" key="3">
    <source>
        <dbReference type="Proteomes" id="UP000515312"/>
    </source>
</evidence>
<accession>A0A7G8BMW6</accession>
<protein>
    <submittedName>
        <fullName evidence="2">Uncharacterized protein</fullName>
    </submittedName>
</protein>
<sequence length="145" mass="17146">MSENSVQSYTNYKRRHAPFHFFLIPILITNLILAIVYLVRHPDLAVAWMVLLSIAILVLAFLTRINPIKVQDRLIRLEERMRLAALLPEPLRLRIPELTEHQLVALRFASDAEIPRLVEETLRDNLKPMDIKKKIQNWRPDYFRV</sequence>